<comment type="cofactor">
    <cofactor evidence="1 3">
        <name>pyridoxal 5'-phosphate</name>
        <dbReference type="ChEBI" id="CHEBI:597326"/>
    </cofactor>
</comment>
<dbReference type="InterPro" id="IPR015422">
    <property type="entry name" value="PyrdxlP-dep_Trfase_small"/>
</dbReference>
<dbReference type="InterPro" id="IPR015424">
    <property type="entry name" value="PyrdxlP-dep_Trfase"/>
</dbReference>
<proteinExistence type="inferred from homology"/>
<organism evidence="4 5">
    <name type="scientific">Prevotella melaninogenica</name>
    <dbReference type="NCBI Taxonomy" id="28132"/>
    <lineage>
        <taxon>Bacteria</taxon>
        <taxon>Pseudomonadati</taxon>
        <taxon>Bacteroidota</taxon>
        <taxon>Bacteroidia</taxon>
        <taxon>Bacteroidales</taxon>
        <taxon>Prevotellaceae</taxon>
        <taxon>Prevotella</taxon>
    </lineage>
</organism>
<evidence type="ECO:0000256" key="2">
    <source>
        <dbReference type="ARBA" id="ARBA00022898"/>
    </source>
</evidence>
<keyword evidence="4" id="KW-0808">Transferase</keyword>
<keyword evidence="2 3" id="KW-0663">Pyridoxal phosphate</keyword>
<evidence type="ECO:0000313" key="5">
    <source>
        <dbReference type="Proteomes" id="UP000682195"/>
    </source>
</evidence>
<dbReference type="Proteomes" id="UP000682195">
    <property type="component" value="Chromosome 1"/>
</dbReference>
<dbReference type="SUPFAM" id="SSF53383">
    <property type="entry name" value="PLP-dependent transferases"/>
    <property type="match status" value="1"/>
</dbReference>
<keyword evidence="5" id="KW-1185">Reference proteome</keyword>
<sequence length="391" mass="43112">MKKQTLAIHQAYKRRDAYDALSMPIYNAVAFEFDNAEVMADAFCGRIDAPDYSRVENPTVTNLEQRIKALTGAENVIALNSGMAAISNTLLSVVEQGKNVITSRHLFGNTYSLLTSTLSRLGVEARLCDFTDVEAVERLIDDNTCCLFLEIMTNPQLEVVDVRALTAIAHQHGIPVIADTTLIPFTQFSAKDLGIDVEVVSSTKYISGGATSLGGLVIDYGTYSFIGKRLLNEMLFNLGAYMTPQVAYMQTLGLETLDVRYRAQAGNALELAQRLRTLKPICKVNYVGLEDNPYHQLALSQYGETAGAMVTIDLESQEACFRMLDNLKLIHHATNLFDNRTLAIHPASTIFGLFTAEERAAMDVQDTTIRLSIGLECVDDLFDDIKQALEA</sequence>
<evidence type="ECO:0000256" key="3">
    <source>
        <dbReference type="RuleBase" id="RU362118"/>
    </source>
</evidence>
<dbReference type="RefSeq" id="WP_211808084.1">
    <property type="nucleotide sequence ID" value="NZ_CP072361.1"/>
</dbReference>
<evidence type="ECO:0000313" key="4">
    <source>
        <dbReference type="EMBL" id="QUB76140.1"/>
    </source>
</evidence>
<evidence type="ECO:0000256" key="1">
    <source>
        <dbReference type="ARBA" id="ARBA00001933"/>
    </source>
</evidence>
<dbReference type="Pfam" id="PF01053">
    <property type="entry name" value="Cys_Met_Meta_PP"/>
    <property type="match status" value="1"/>
</dbReference>
<dbReference type="PANTHER" id="PTHR11808">
    <property type="entry name" value="TRANS-SULFURATION ENZYME FAMILY MEMBER"/>
    <property type="match status" value="1"/>
</dbReference>
<dbReference type="InterPro" id="IPR015421">
    <property type="entry name" value="PyrdxlP-dep_Trfase_major"/>
</dbReference>
<dbReference type="Gene3D" id="3.40.640.10">
    <property type="entry name" value="Type I PLP-dependent aspartate aminotransferase-like (Major domain)"/>
    <property type="match status" value="1"/>
</dbReference>
<reference evidence="4 5" key="1">
    <citation type="submission" date="2021-03" db="EMBL/GenBank/DDBJ databases">
        <title>Human Oral Microbial Genomes.</title>
        <authorList>
            <person name="Johnston C.D."/>
            <person name="Chen T."/>
            <person name="Dewhirst F.E."/>
        </authorList>
    </citation>
    <scope>NUCLEOTIDE SEQUENCE [LARGE SCALE GENOMIC DNA]</scope>
    <source>
        <strain evidence="4 5">F0054</strain>
    </source>
</reference>
<name>A0ABX7XRV3_9BACT</name>
<dbReference type="GO" id="GO:0016740">
    <property type="term" value="F:transferase activity"/>
    <property type="evidence" value="ECO:0007669"/>
    <property type="project" value="UniProtKB-KW"/>
</dbReference>
<dbReference type="EMBL" id="CP072361">
    <property type="protein sequence ID" value="QUB76140.1"/>
    <property type="molecule type" value="Genomic_DNA"/>
</dbReference>
<dbReference type="PANTHER" id="PTHR11808:SF80">
    <property type="entry name" value="CYSTATHIONINE GAMMA-LYASE"/>
    <property type="match status" value="1"/>
</dbReference>
<dbReference type="Gene3D" id="3.90.1150.10">
    <property type="entry name" value="Aspartate Aminotransferase, domain 1"/>
    <property type="match status" value="1"/>
</dbReference>
<accession>A0ABX7XRV3</accession>
<comment type="similarity">
    <text evidence="3">Belongs to the trans-sulfuration enzymes family.</text>
</comment>
<dbReference type="InterPro" id="IPR000277">
    <property type="entry name" value="Cys/Met-Metab_PyrdxlP-dep_enz"/>
</dbReference>
<dbReference type="PIRSF" id="PIRSF001434">
    <property type="entry name" value="CGS"/>
    <property type="match status" value="1"/>
</dbReference>
<gene>
    <name evidence="4" type="ORF">J5A58_03985</name>
</gene>
<protein>
    <submittedName>
        <fullName evidence="4">PLP-dependent transferase</fullName>
    </submittedName>
</protein>